<gene>
    <name evidence="7" type="ORF">QE380_002567</name>
</gene>
<sequence length="732" mass="84868">MLREVSPHLSTASCYSNNSSHTIKNKVSSPALRPQMLRTPDLTQKDTQALRESIREYFINTFETYESLFECLACEDAFYEKPIALRHPLIFYYGHTATFFINKLLLTHLITERLNPRYEALFAVGVDEMSWDDLDDKHYDWPSPQQVKAYRDQVKKVVLDVIDTAPLSSPVNWEHPWWAIMMGIEHERIHLETSSVLIRQQRLDLVKSHQAWQPSPITGVVPQNEMIDVAAGKVTHNQQKDNAYYGWDNEFGHHQAEITAFTASKYIVSNHEFLGFVEAGGYLNSAYWGEEGQGWLNFSEAEYPTFWLKKPDGWYLRLMTEEVPMRWDWPVEVNYHEAKAFCQWKSQQLNQNIRLPTEDEWYRLYDVASLQEVGEKPADANIHLDYAASSCPVNTFQHGDFFDVRGNVWQWTETPIYPYNDFEVHPIYDDFTTPTFDERHNLIKGGSWISCGNESLYASRYAFRRHFFQHAGFRYVASEQAVSIPDSHYETDQFLSQYAEFHFGSEYFGVPNFSKALAELAIETMIDRPKVKALDIGCAVGRATFELARAFEHVTGIDFSARFIQHGVQLTKGETLRYTLATEGELVQYKACSLHQLGLEQIKDKVDFYQGDACNLKSNFTGYDLIFAANLIDRLYRPSQFLSQIHQRLNLGGVLMIASPYTWLEEHTPREEWIGGFKKDGESFTTLDGLHAILDQHFKLITAPQEVPFVIRETQHKFQHSLSEVTFWERIN</sequence>
<dbReference type="PANTHER" id="PTHR23150:SF26">
    <property type="entry name" value="GENERIC METHYLTRANSFERASE"/>
    <property type="match status" value="1"/>
</dbReference>
<dbReference type="InterPro" id="IPR024775">
    <property type="entry name" value="DinB-like"/>
</dbReference>
<evidence type="ECO:0000256" key="1">
    <source>
        <dbReference type="ARBA" id="ARBA00023002"/>
    </source>
</evidence>
<dbReference type="NCBIfam" id="TIGR04344">
    <property type="entry name" value="ovoA_Nterm"/>
    <property type="match status" value="1"/>
</dbReference>
<dbReference type="InterPro" id="IPR029063">
    <property type="entry name" value="SAM-dependent_MTases_sf"/>
</dbReference>
<dbReference type="Proteomes" id="UP001233360">
    <property type="component" value="Unassembled WGS sequence"/>
</dbReference>
<accession>A0ABU0UYL6</accession>
<feature type="domain" description="Sulfatase-modifying factor enzyme-like" evidence="4">
    <location>
        <begin position="224"/>
        <end position="476"/>
    </location>
</feature>
<reference evidence="7 8" key="1">
    <citation type="submission" date="2023-07" db="EMBL/GenBank/DDBJ databases">
        <title>Functional and genomic diversity of the sorghum phyllosphere microbiome.</title>
        <authorList>
            <person name="Shade A."/>
        </authorList>
    </citation>
    <scope>NUCLEOTIDE SEQUENCE [LARGE SCALE GENOMIC DNA]</scope>
    <source>
        <strain evidence="7 8">SORGH_AS_0887</strain>
    </source>
</reference>
<keyword evidence="8" id="KW-1185">Reference proteome</keyword>
<evidence type="ECO:0000259" key="4">
    <source>
        <dbReference type="Pfam" id="PF03781"/>
    </source>
</evidence>
<feature type="domain" description="DinB-like" evidence="6">
    <location>
        <begin position="63"/>
        <end position="193"/>
    </location>
</feature>
<dbReference type="SUPFAM" id="SSF53335">
    <property type="entry name" value="S-adenosyl-L-methionine-dependent methyltransferases"/>
    <property type="match status" value="1"/>
</dbReference>
<feature type="domain" description="Methyltransferase type 12" evidence="5">
    <location>
        <begin position="534"/>
        <end position="655"/>
    </location>
</feature>
<evidence type="ECO:0000256" key="3">
    <source>
        <dbReference type="ARBA" id="ARBA00037882"/>
    </source>
</evidence>
<proteinExistence type="predicted"/>
<dbReference type="Gene3D" id="3.90.1580.10">
    <property type="entry name" value="paralog of FGE (formylglycine-generating enzyme)"/>
    <property type="match status" value="1"/>
</dbReference>
<dbReference type="InterPro" id="IPR042095">
    <property type="entry name" value="SUMF_sf"/>
</dbReference>
<dbReference type="CDD" id="cd02440">
    <property type="entry name" value="AdoMet_MTases"/>
    <property type="match status" value="1"/>
</dbReference>
<name>A0ABU0UYL6_ACIBI</name>
<dbReference type="InterPro" id="IPR027625">
    <property type="entry name" value="OvoA_Cterm"/>
</dbReference>
<evidence type="ECO:0000259" key="6">
    <source>
        <dbReference type="Pfam" id="PF12867"/>
    </source>
</evidence>
<dbReference type="EMBL" id="JAUTBK010000002">
    <property type="protein sequence ID" value="MDQ1209644.1"/>
    <property type="molecule type" value="Genomic_DNA"/>
</dbReference>
<comment type="pathway">
    <text evidence="3">Amino-acid biosynthesis; ergothioneine biosynthesis.</text>
</comment>
<dbReference type="InterPro" id="IPR005532">
    <property type="entry name" value="SUMF_dom"/>
</dbReference>
<evidence type="ECO:0000313" key="7">
    <source>
        <dbReference type="EMBL" id="MDQ1209644.1"/>
    </source>
</evidence>
<dbReference type="Pfam" id="PF03781">
    <property type="entry name" value="FGE-sulfatase"/>
    <property type="match status" value="1"/>
</dbReference>
<evidence type="ECO:0000256" key="2">
    <source>
        <dbReference type="ARBA" id="ARBA00023004"/>
    </source>
</evidence>
<dbReference type="InterPro" id="IPR027577">
    <property type="entry name" value="OvoA_Nterm"/>
</dbReference>
<dbReference type="Pfam" id="PF12867">
    <property type="entry name" value="DinB_2"/>
    <property type="match status" value="1"/>
</dbReference>
<evidence type="ECO:0000259" key="5">
    <source>
        <dbReference type="Pfam" id="PF08242"/>
    </source>
</evidence>
<dbReference type="InterPro" id="IPR016187">
    <property type="entry name" value="CTDL_fold"/>
</dbReference>
<dbReference type="InterPro" id="IPR013217">
    <property type="entry name" value="Methyltransf_12"/>
</dbReference>
<dbReference type="InterPro" id="IPR051043">
    <property type="entry name" value="Sulfatase_Mod_Factor_Kinase"/>
</dbReference>
<dbReference type="SUPFAM" id="SSF56436">
    <property type="entry name" value="C-type lectin-like"/>
    <property type="match status" value="1"/>
</dbReference>
<keyword evidence="2" id="KW-0408">Iron</keyword>
<evidence type="ECO:0000313" key="8">
    <source>
        <dbReference type="Proteomes" id="UP001233360"/>
    </source>
</evidence>
<organism evidence="7 8">
    <name type="scientific">Acinetobacter baylyi</name>
    <dbReference type="NCBI Taxonomy" id="202950"/>
    <lineage>
        <taxon>Bacteria</taxon>
        <taxon>Pseudomonadati</taxon>
        <taxon>Pseudomonadota</taxon>
        <taxon>Gammaproteobacteria</taxon>
        <taxon>Moraxellales</taxon>
        <taxon>Moraxellaceae</taxon>
        <taxon>Acinetobacter</taxon>
    </lineage>
</organism>
<dbReference type="NCBIfam" id="TIGR04345">
    <property type="entry name" value="ovoA_Cterm"/>
    <property type="match status" value="1"/>
</dbReference>
<keyword evidence="1" id="KW-0560">Oxidoreductase</keyword>
<comment type="caution">
    <text evidence="7">The sequence shown here is derived from an EMBL/GenBank/DDBJ whole genome shotgun (WGS) entry which is preliminary data.</text>
</comment>
<dbReference type="Gene3D" id="3.40.50.150">
    <property type="entry name" value="Vaccinia Virus protein VP39"/>
    <property type="match status" value="1"/>
</dbReference>
<dbReference type="PANTHER" id="PTHR23150">
    <property type="entry name" value="SULFATASE MODIFYING FACTOR 1, 2"/>
    <property type="match status" value="1"/>
</dbReference>
<protein>
    <submittedName>
        <fullName evidence="7">5-histidylcysteine sulfoxide synthase/putative 4-mercaptohistidine N1-methyltransferase</fullName>
    </submittedName>
</protein>
<dbReference type="Pfam" id="PF08242">
    <property type="entry name" value="Methyltransf_12"/>
    <property type="match status" value="1"/>
</dbReference>